<evidence type="ECO:0000313" key="4">
    <source>
        <dbReference type="EMBL" id="KAG6482918.1"/>
    </source>
</evidence>
<name>A0A8J5FBE3_ZINOF</name>
<evidence type="ECO:0000256" key="2">
    <source>
        <dbReference type="SAM" id="MobiDB-lite"/>
    </source>
</evidence>
<feature type="region of interest" description="Disordered" evidence="2">
    <location>
        <begin position="259"/>
        <end position="281"/>
    </location>
</feature>
<accession>A0A8J5FBE3</accession>
<feature type="compositionally biased region" description="Low complexity" evidence="2">
    <location>
        <begin position="261"/>
        <end position="279"/>
    </location>
</feature>
<keyword evidence="1" id="KW-0862">Zinc</keyword>
<organism evidence="4 5">
    <name type="scientific">Zingiber officinale</name>
    <name type="common">Ginger</name>
    <name type="synonym">Amomum zingiber</name>
    <dbReference type="NCBI Taxonomy" id="94328"/>
    <lineage>
        <taxon>Eukaryota</taxon>
        <taxon>Viridiplantae</taxon>
        <taxon>Streptophyta</taxon>
        <taxon>Embryophyta</taxon>
        <taxon>Tracheophyta</taxon>
        <taxon>Spermatophyta</taxon>
        <taxon>Magnoliopsida</taxon>
        <taxon>Liliopsida</taxon>
        <taxon>Zingiberales</taxon>
        <taxon>Zingiberaceae</taxon>
        <taxon>Zingiber</taxon>
    </lineage>
</organism>
<dbReference type="Proteomes" id="UP000734854">
    <property type="component" value="Unassembled WGS sequence"/>
</dbReference>
<dbReference type="InterPro" id="IPR021109">
    <property type="entry name" value="Peptidase_aspartic_dom_sf"/>
</dbReference>
<dbReference type="Gene3D" id="2.40.70.10">
    <property type="entry name" value="Acid Proteases"/>
    <property type="match status" value="1"/>
</dbReference>
<dbReference type="InterPro" id="IPR032567">
    <property type="entry name" value="RTL1-rel"/>
</dbReference>
<dbReference type="SUPFAM" id="SSF50630">
    <property type="entry name" value="Acid proteases"/>
    <property type="match status" value="1"/>
</dbReference>
<dbReference type="AlphaFoldDB" id="A0A8J5FBE3"/>
<gene>
    <name evidence="4" type="ORF">ZIOFF_059557</name>
</gene>
<proteinExistence type="predicted"/>
<keyword evidence="5" id="KW-1185">Reference proteome</keyword>
<dbReference type="GO" id="GO:0003676">
    <property type="term" value="F:nucleic acid binding"/>
    <property type="evidence" value="ECO:0007669"/>
    <property type="project" value="InterPro"/>
</dbReference>
<keyword evidence="1" id="KW-0863">Zinc-finger</keyword>
<dbReference type="EMBL" id="JACMSC010000016">
    <property type="protein sequence ID" value="KAG6482918.1"/>
    <property type="molecule type" value="Genomic_DNA"/>
</dbReference>
<dbReference type="CDD" id="cd00303">
    <property type="entry name" value="retropepsin_like"/>
    <property type="match status" value="1"/>
</dbReference>
<dbReference type="GO" id="GO:0008270">
    <property type="term" value="F:zinc ion binding"/>
    <property type="evidence" value="ECO:0007669"/>
    <property type="project" value="UniProtKB-KW"/>
</dbReference>
<dbReference type="Pfam" id="PF08284">
    <property type="entry name" value="RVP_2"/>
    <property type="match status" value="1"/>
</dbReference>
<feature type="region of interest" description="Disordered" evidence="2">
    <location>
        <begin position="111"/>
        <end position="130"/>
    </location>
</feature>
<reference evidence="4 5" key="1">
    <citation type="submission" date="2020-08" db="EMBL/GenBank/DDBJ databases">
        <title>Plant Genome Project.</title>
        <authorList>
            <person name="Zhang R.-G."/>
        </authorList>
    </citation>
    <scope>NUCLEOTIDE SEQUENCE [LARGE SCALE GENOMIC DNA]</scope>
    <source>
        <tissue evidence="4">Rhizome</tissue>
    </source>
</reference>
<evidence type="ECO:0000313" key="5">
    <source>
        <dbReference type="Proteomes" id="UP000734854"/>
    </source>
</evidence>
<protein>
    <recommendedName>
        <fullName evidence="3">CCHC-type domain-containing protein</fullName>
    </recommendedName>
</protein>
<dbReference type="PANTHER" id="PTHR15503:SF45">
    <property type="entry name" value="RNA-DIRECTED DNA POLYMERASE HOMOLOG"/>
    <property type="match status" value="1"/>
</dbReference>
<evidence type="ECO:0000259" key="3">
    <source>
        <dbReference type="PROSITE" id="PS50158"/>
    </source>
</evidence>
<sequence>MLVGGTAALLPLGESKKPSFWFWINDWIGIFYSHLLMGVDMLSDCGASPTAMGGFEYGTGVAVRTTAIMSRSDIPEKRSLDLLGVNLLLPALPHRGGVMHQRDTPAIQGHEEDRQDGEMHEVPRPPPPPLDATTRVLEGMTRLLEQHTSFANRGLQDDMYEQFRRLGPKDFAGTMDPFVAEGWIKSLEVIFRYINMADADRVRCAMYLLKDDTSLWWEGAERGVNLITLTWEEFKRIFYEKYFTADAYHSPGCFVSKSDWGQQKPQGQQNQQPPKAGAPMTDEKPLCKECNHRHYGKCMWGTYKCFKCGGDEHKVVDCPKQRQPMTGRAFVMQDEEAELDTTLITGRIFITGVATYGKTLGFKGYIGIVVAGRIFITGVATYALLDLGATHSFISDTFVKRLGILPEDMELGFKVTVPFGEQMLSTRMVKDIELRLQKNVVRANLIVLSMLEFDVILGMDWLSQNGASIDF</sequence>
<feature type="compositionally biased region" description="Basic and acidic residues" evidence="2">
    <location>
        <begin position="111"/>
        <end position="123"/>
    </location>
</feature>
<feature type="domain" description="CCHC-type" evidence="3">
    <location>
        <begin position="304"/>
        <end position="320"/>
    </location>
</feature>
<keyword evidence="1" id="KW-0479">Metal-binding</keyword>
<dbReference type="PROSITE" id="PS50158">
    <property type="entry name" value="ZF_CCHC"/>
    <property type="match status" value="1"/>
</dbReference>
<comment type="caution">
    <text evidence="4">The sequence shown here is derived from an EMBL/GenBank/DDBJ whole genome shotgun (WGS) entry which is preliminary data.</text>
</comment>
<evidence type="ECO:0000256" key="1">
    <source>
        <dbReference type="PROSITE-ProRule" id="PRU00047"/>
    </source>
</evidence>
<dbReference type="InterPro" id="IPR001878">
    <property type="entry name" value="Znf_CCHC"/>
</dbReference>
<dbReference type="PANTHER" id="PTHR15503">
    <property type="entry name" value="LDOC1 RELATED"/>
    <property type="match status" value="1"/>
</dbReference>